<dbReference type="GO" id="GO:0046872">
    <property type="term" value="F:metal ion binding"/>
    <property type="evidence" value="ECO:0007669"/>
    <property type="project" value="InterPro"/>
</dbReference>
<organism evidence="2 3">
    <name type="scientific">Hanseniaspora valbyensis NRRL Y-1626</name>
    <dbReference type="NCBI Taxonomy" id="766949"/>
    <lineage>
        <taxon>Eukaryota</taxon>
        <taxon>Fungi</taxon>
        <taxon>Dikarya</taxon>
        <taxon>Ascomycota</taxon>
        <taxon>Saccharomycotina</taxon>
        <taxon>Saccharomycetes</taxon>
        <taxon>Saccharomycodales</taxon>
        <taxon>Saccharomycodaceae</taxon>
        <taxon>Hanseniaspora</taxon>
    </lineage>
</organism>
<dbReference type="EMBL" id="LXPE01000271">
    <property type="protein sequence ID" value="OBA25047.1"/>
    <property type="molecule type" value="Genomic_DNA"/>
</dbReference>
<reference evidence="3" key="1">
    <citation type="journal article" date="2016" name="Proc. Natl. Acad. Sci. U.S.A.">
        <title>Comparative genomics of biotechnologically important yeasts.</title>
        <authorList>
            <person name="Riley R."/>
            <person name="Haridas S."/>
            <person name="Wolfe K.H."/>
            <person name="Lopes M.R."/>
            <person name="Hittinger C.T."/>
            <person name="Goeker M."/>
            <person name="Salamov A.A."/>
            <person name="Wisecaver J.H."/>
            <person name="Long T.M."/>
            <person name="Calvey C.H."/>
            <person name="Aerts A.L."/>
            <person name="Barry K.W."/>
            <person name="Choi C."/>
            <person name="Clum A."/>
            <person name="Coughlan A.Y."/>
            <person name="Deshpande S."/>
            <person name="Douglass A.P."/>
            <person name="Hanson S.J."/>
            <person name="Klenk H.-P."/>
            <person name="LaButti K.M."/>
            <person name="Lapidus A."/>
            <person name="Lindquist E.A."/>
            <person name="Lipzen A.M."/>
            <person name="Meier-Kolthoff J.P."/>
            <person name="Ohm R.A."/>
            <person name="Otillar R.P."/>
            <person name="Pangilinan J.L."/>
            <person name="Peng Y."/>
            <person name="Rokas A."/>
            <person name="Rosa C.A."/>
            <person name="Scheuner C."/>
            <person name="Sibirny A.A."/>
            <person name="Slot J.C."/>
            <person name="Stielow J.B."/>
            <person name="Sun H."/>
            <person name="Kurtzman C.P."/>
            <person name="Blackwell M."/>
            <person name="Grigoriev I.V."/>
            <person name="Jeffries T.W."/>
        </authorList>
    </citation>
    <scope>NUCLEOTIDE SEQUENCE [LARGE SCALE GENOMIC DNA]</scope>
    <source>
        <strain evidence="3">NRRL Y-1626</strain>
    </source>
</reference>
<dbReference type="Gene3D" id="3.30.830.10">
    <property type="entry name" value="Metalloenzyme, LuxS/M16 peptidase-like"/>
    <property type="match status" value="1"/>
</dbReference>
<dbReference type="InterPro" id="IPR011249">
    <property type="entry name" value="Metalloenz_LuxS/M16"/>
</dbReference>
<proteinExistence type="predicted"/>
<feature type="non-terminal residue" evidence="2">
    <location>
        <position position="111"/>
    </location>
</feature>
<dbReference type="PANTHER" id="PTHR43016">
    <property type="entry name" value="PRESEQUENCE PROTEASE"/>
    <property type="match status" value="1"/>
</dbReference>
<evidence type="ECO:0000259" key="1">
    <source>
        <dbReference type="Pfam" id="PF00675"/>
    </source>
</evidence>
<gene>
    <name evidence="2" type="ORF">HANVADRAFT_90424</name>
</gene>
<feature type="domain" description="Peptidase M16 N-terminal" evidence="1">
    <location>
        <begin position="55"/>
        <end position="108"/>
    </location>
</feature>
<dbReference type="AlphaFoldDB" id="A0A1B7T8K0"/>
<evidence type="ECO:0000313" key="2">
    <source>
        <dbReference type="EMBL" id="OBA25047.1"/>
    </source>
</evidence>
<dbReference type="PANTHER" id="PTHR43016:SF16">
    <property type="entry name" value="METALLOPROTEASE, PUTATIVE (AFU_ORTHOLOGUE AFUA_4G07610)-RELATED"/>
    <property type="match status" value="1"/>
</dbReference>
<dbReference type="SUPFAM" id="SSF63411">
    <property type="entry name" value="LuxS/MPP-like metallohydrolase"/>
    <property type="match status" value="1"/>
</dbReference>
<protein>
    <recommendedName>
        <fullName evidence="1">Peptidase M16 N-terminal domain-containing protein</fullName>
    </recommendedName>
</protein>
<dbReference type="Pfam" id="PF00675">
    <property type="entry name" value="Peptidase_M16"/>
    <property type="match status" value="1"/>
</dbReference>
<comment type="caution">
    <text evidence="2">The sequence shown here is derived from an EMBL/GenBank/DDBJ whole genome shotgun (WGS) entry which is preliminary data.</text>
</comment>
<dbReference type="InterPro" id="IPR011765">
    <property type="entry name" value="Pept_M16_N"/>
</dbReference>
<evidence type="ECO:0000313" key="3">
    <source>
        <dbReference type="Proteomes" id="UP000092321"/>
    </source>
</evidence>
<name>A0A1B7T8K0_9ASCO</name>
<keyword evidence="3" id="KW-1185">Reference proteome</keyword>
<dbReference type="Proteomes" id="UP000092321">
    <property type="component" value="Unassembled WGS sequence"/>
</dbReference>
<sequence length="111" mass="12420">MSSNNFKQVFSFNVEYSPQYTVKKFISERTKLQVVQIFSKASPMVEGYFAVGTEITNDSGIPHTLEHLVFTGSKKYPYKSILDKGANLSMSSTNAWTATDQTVYTLSTAGW</sequence>
<dbReference type="OrthoDB" id="4953at2759"/>
<accession>A0A1B7T8K0</accession>